<gene>
    <name evidence="2" type="ORF">KHX94_18870</name>
</gene>
<dbReference type="EMBL" id="CP074572">
    <property type="protein sequence ID" value="QVK23122.1"/>
    <property type="molecule type" value="Genomic_DNA"/>
</dbReference>
<evidence type="ECO:0000256" key="1">
    <source>
        <dbReference type="SAM" id="MobiDB-lite"/>
    </source>
</evidence>
<proteinExistence type="predicted"/>
<evidence type="ECO:0000313" key="3">
    <source>
        <dbReference type="Proteomes" id="UP000676428"/>
    </source>
</evidence>
<evidence type="ECO:0000313" key="2">
    <source>
        <dbReference type="EMBL" id="QVK23122.1"/>
    </source>
</evidence>
<dbReference type="RefSeq" id="WP_213681763.1">
    <property type="nucleotide sequence ID" value="NZ_CP074572.1"/>
</dbReference>
<feature type="compositionally biased region" description="Polar residues" evidence="1">
    <location>
        <begin position="1"/>
        <end position="11"/>
    </location>
</feature>
<feature type="compositionally biased region" description="Polar residues" evidence="1">
    <location>
        <begin position="133"/>
        <end position="142"/>
    </location>
</feature>
<sequence>MPSDSTRTSHSFEPVNEPLKALPHEAQNSSGKSTKKSACAGKQKASSDDLDYSSWPTEPTEQVLNDWLAIRKAKRLPLTQTAVNRLARHLHQAAQHGLSVDDCLAECAVRGWAAFEFNWLVNAGMLQRNWHGNSSSLSVPDHSSTRQTDELGPWEGE</sequence>
<feature type="region of interest" description="Disordered" evidence="1">
    <location>
        <begin position="133"/>
        <end position="157"/>
    </location>
</feature>
<reference evidence="2 3" key="1">
    <citation type="journal article" date="2012" name="Int. J. Syst. Evol. Microbiol.">
        <title>Shewanella dokdonensis sp. nov., isolated from seawater.</title>
        <authorList>
            <person name="Sung H.R."/>
            <person name="Yoon J.H."/>
            <person name="Ghim S.Y."/>
        </authorList>
    </citation>
    <scope>NUCLEOTIDE SEQUENCE [LARGE SCALE GENOMIC DNA]</scope>
    <source>
        <strain evidence="2 3">DSM 23626</strain>
    </source>
</reference>
<dbReference type="Proteomes" id="UP000676428">
    <property type="component" value="Chromosome"/>
</dbReference>
<name>A0ABX8DH43_9GAMM</name>
<protein>
    <recommendedName>
        <fullName evidence="4">Phage protein</fullName>
    </recommendedName>
</protein>
<feature type="region of interest" description="Disordered" evidence="1">
    <location>
        <begin position="1"/>
        <end position="56"/>
    </location>
</feature>
<accession>A0ABX8DH43</accession>
<evidence type="ECO:0008006" key="4">
    <source>
        <dbReference type="Google" id="ProtNLM"/>
    </source>
</evidence>
<organism evidence="2 3">
    <name type="scientific">Shewanella dokdonensis</name>
    <dbReference type="NCBI Taxonomy" id="712036"/>
    <lineage>
        <taxon>Bacteria</taxon>
        <taxon>Pseudomonadati</taxon>
        <taxon>Pseudomonadota</taxon>
        <taxon>Gammaproteobacteria</taxon>
        <taxon>Alteromonadales</taxon>
        <taxon>Shewanellaceae</taxon>
        <taxon>Shewanella</taxon>
    </lineage>
</organism>
<keyword evidence="3" id="KW-1185">Reference proteome</keyword>